<keyword evidence="8" id="KW-0479">Metal-binding</keyword>
<feature type="domain" description="Peptidase M1 membrane alanine aminopeptidase" evidence="15">
    <location>
        <begin position="244"/>
        <end position="456"/>
    </location>
</feature>
<evidence type="ECO:0000259" key="17">
    <source>
        <dbReference type="Pfam" id="PF17900"/>
    </source>
</evidence>
<keyword evidence="19" id="KW-1185">Reference proteome</keyword>
<feature type="domain" description="ERAP1-like C-terminal" evidence="16">
    <location>
        <begin position="538"/>
        <end position="847"/>
    </location>
</feature>
<dbReference type="GO" id="GO:0005615">
    <property type="term" value="C:extracellular space"/>
    <property type="evidence" value="ECO:0007669"/>
    <property type="project" value="TreeGrafter"/>
</dbReference>
<feature type="domain" description="Aminopeptidase N-like N-terminal" evidence="17">
    <location>
        <begin position="22"/>
        <end position="200"/>
    </location>
</feature>
<evidence type="ECO:0000256" key="10">
    <source>
        <dbReference type="ARBA" id="ARBA00022833"/>
    </source>
</evidence>
<dbReference type="PANTHER" id="PTHR11533">
    <property type="entry name" value="PROTEASE M1 ZINC METALLOPROTEASE"/>
    <property type="match status" value="1"/>
</dbReference>
<gene>
    <name evidence="18" type="primary">pepN</name>
    <name evidence="18" type="ORF">FXF69_37235</name>
</gene>
<dbReference type="CDD" id="cd09602">
    <property type="entry name" value="M1_APN"/>
    <property type="match status" value="1"/>
</dbReference>
<evidence type="ECO:0000256" key="13">
    <source>
        <dbReference type="ARBA" id="ARBA00031533"/>
    </source>
</evidence>
<dbReference type="RefSeq" id="WP_067897053.1">
    <property type="nucleotide sequence ID" value="NZ_VSFG01000011.1"/>
</dbReference>
<dbReference type="EMBL" id="VSFG01000011">
    <property type="protein sequence ID" value="TYB41156.1"/>
    <property type="molecule type" value="Genomic_DNA"/>
</dbReference>
<evidence type="ECO:0000256" key="9">
    <source>
        <dbReference type="ARBA" id="ARBA00022801"/>
    </source>
</evidence>
<evidence type="ECO:0000256" key="5">
    <source>
        <dbReference type="ARBA" id="ARBA00015611"/>
    </source>
</evidence>
<dbReference type="InterPro" id="IPR012778">
    <property type="entry name" value="Pept_M1_aminopeptidase"/>
</dbReference>
<dbReference type="SUPFAM" id="SSF55486">
    <property type="entry name" value="Metalloproteases ('zincins'), catalytic domain"/>
    <property type="match status" value="1"/>
</dbReference>
<keyword evidence="7" id="KW-0645">Protease</keyword>
<dbReference type="Pfam" id="PF01433">
    <property type="entry name" value="Peptidase_M1"/>
    <property type="match status" value="1"/>
</dbReference>
<evidence type="ECO:0000313" key="19">
    <source>
        <dbReference type="Proteomes" id="UP000323380"/>
    </source>
</evidence>
<dbReference type="InterPro" id="IPR027268">
    <property type="entry name" value="Peptidase_M4/M1_CTD_sf"/>
</dbReference>
<keyword evidence="9 18" id="KW-0378">Hydrolase</keyword>
<evidence type="ECO:0000256" key="11">
    <source>
        <dbReference type="ARBA" id="ARBA00023049"/>
    </source>
</evidence>
<dbReference type="InterPro" id="IPR014782">
    <property type="entry name" value="Peptidase_M1_dom"/>
</dbReference>
<comment type="similarity">
    <text evidence="3">Belongs to the peptidase M1 family.</text>
</comment>
<protein>
    <recommendedName>
        <fullName evidence="5">Aminopeptidase N</fullName>
        <ecNumber evidence="4">3.4.11.2</ecNumber>
    </recommendedName>
    <alternativeName>
        <fullName evidence="12">Alanine aminopeptidase</fullName>
    </alternativeName>
    <alternativeName>
        <fullName evidence="13">Lysyl aminopeptidase</fullName>
    </alternativeName>
</protein>
<dbReference type="FunFam" id="1.10.390.10:FF:000004">
    <property type="entry name" value="Aminopeptidase N"/>
    <property type="match status" value="1"/>
</dbReference>
<evidence type="ECO:0000256" key="14">
    <source>
        <dbReference type="SAM" id="MobiDB-lite"/>
    </source>
</evidence>
<keyword evidence="6 18" id="KW-0031">Aminopeptidase</keyword>
<comment type="cofactor">
    <cofactor evidence="2">
        <name>Zn(2+)</name>
        <dbReference type="ChEBI" id="CHEBI:29105"/>
    </cofactor>
</comment>
<dbReference type="InterPro" id="IPR024571">
    <property type="entry name" value="ERAP1-like_C_dom"/>
</dbReference>
<evidence type="ECO:0000259" key="15">
    <source>
        <dbReference type="Pfam" id="PF01433"/>
    </source>
</evidence>
<dbReference type="Gene3D" id="2.60.40.1730">
    <property type="entry name" value="tricorn interacting facor f3 domain"/>
    <property type="match status" value="1"/>
</dbReference>
<dbReference type="PRINTS" id="PR00756">
    <property type="entry name" value="ALADIPTASE"/>
</dbReference>
<comment type="caution">
    <text evidence="18">The sequence shown here is derived from an EMBL/GenBank/DDBJ whole genome shotgun (WGS) entry which is preliminary data.</text>
</comment>
<evidence type="ECO:0000313" key="18">
    <source>
        <dbReference type="EMBL" id="TYB41156.1"/>
    </source>
</evidence>
<dbReference type="NCBIfam" id="TIGR02412">
    <property type="entry name" value="pepN_strep_liv"/>
    <property type="match status" value="1"/>
</dbReference>
<dbReference type="GO" id="GO:0043171">
    <property type="term" value="P:peptide catabolic process"/>
    <property type="evidence" value="ECO:0007669"/>
    <property type="project" value="TreeGrafter"/>
</dbReference>
<feature type="region of interest" description="Disordered" evidence="14">
    <location>
        <begin position="163"/>
        <end position="186"/>
    </location>
</feature>
<dbReference type="Pfam" id="PF11838">
    <property type="entry name" value="ERAP1_C"/>
    <property type="match status" value="1"/>
</dbReference>
<dbReference type="EC" id="3.4.11.2" evidence="4"/>
<dbReference type="InterPro" id="IPR050344">
    <property type="entry name" value="Peptidase_M1_aminopeptidases"/>
</dbReference>
<dbReference type="GO" id="GO:0008270">
    <property type="term" value="F:zinc ion binding"/>
    <property type="evidence" value="ECO:0007669"/>
    <property type="project" value="InterPro"/>
</dbReference>
<evidence type="ECO:0000259" key="16">
    <source>
        <dbReference type="Pfam" id="PF11838"/>
    </source>
</evidence>
<dbReference type="GO" id="GO:0042277">
    <property type="term" value="F:peptide binding"/>
    <property type="evidence" value="ECO:0007669"/>
    <property type="project" value="TreeGrafter"/>
</dbReference>
<dbReference type="FunFam" id="2.60.40.1730:FF:000010">
    <property type="entry name" value="Putative aminopeptidase N"/>
    <property type="match status" value="1"/>
</dbReference>
<dbReference type="SUPFAM" id="SSF63737">
    <property type="entry name" value="Leukotriene A4 hydrolase N-terminal domain"/>
    <property type="match status" value="1"/>
</dbReference>
<evidence type="ECO:0000256" key="1">
    <source>
        <dbReference type="ARBA" id="ARBA00000098"/>
    </source>
</evidence>
<dbReference type="Pfam" id="PF17900">
    <property type="entry name" value="Peptidase_M1_N"/>
    <property type="match status" value="1"/>
</dbReference>
<organism evidence="18 19">
    <name type="scientific">Actinomadura chibensis</name>
    <dbReference type="NCBI Taxonomy" id="392828"/>
    <lineage>
        <taxon>Bacteria</taxon>
        <taxon>Bacillati</taxon>
        <taxon>Actinomycetota</taxon>
        <taxon>Actinomycetes</taxon>
        <taxon>Streptosporangiales</taxon>
        <taxon>Thermomonosporaceae</taxon>
        <taxon>Actinomadura</taxon>
    </lineage>
</organism>
<sequence length="859" mass="95145">MAGNLTRDEARDRARLLAVESYEVELDLTTGSERFGSTTVVRFASAETGASTFIDLHGAVVREVTLNGNALDPASYDAEKGRVPLPGLAADNELRVVADCAYSRSGEGLHRFVDPVDDSVYLYTQFETADAHRMYTCFDQPDLKATFELTVKAPEGWEVVTNEAPKAHGGSGGASPQKDGESVEGGTWRFAPTPKISTYITALIAGPYHVVRDEYRRADGTAIPLGVYCRASLAEHLDADAIVDVTRQGFAYFERVFGRPYPFAKYDQLFVPEFNAGAMENAGAVTFLEDYVFRSRVTDAAYERRAETILHEMAHMWFGDLVTMRWWDDLWLNESFATYMSVLCQAEATKWKGSWTTFANLEKAWAYRQDQLPSTHPIAADIPDIRAVEVNFDGITYAKGASVLKQLVAYVGLDNFLEGVRGYFDRHAWGNTVLTDLLGALEERSGRDLAAWSKEWLETAGVNTMRPEYEVDADGNFTSFTVLQEAKADYPTLRSHRLAIGLYDRTDEGIVRRERVELDVVGARTDVPQLVGRKRPDLVLVNDDDLTYAKIRLDEHSRRTLIEHIGEIRESLPRALCWSAAWDMTRDAEMATRDYIRLVAKGVSGVTDISVTQTLLRQARTAVQQYADPGWREEGLALLADTLSELARRAEPGSDFQLAYTQAFAASAVSDEHLAFVQGLLDGSQVLDGLTVDTDLRWSLLRRLVITGRAGRAEIDAEHERDRTAAGERHAAACAAAIPSAEAKSAAWEKIVSGDLPNAVYRATLGGFVEPDQAALLVPYVDRYFAEVGRVWKEWTSDMSQTFAEAAYPFLVIEQSTIDRTEAYLADEKPPPALARLLSEGRDGVARALRARAKDAAAG</sequence>
<evidence type="ECO:0000256" key="3">
    <source>
        <dbReference type="ARBA" id="ARBA00010136"/>
    </source>
</evidence>
<evidence type="ECO:0000256" key="7">
    <source>
        <dbReference type="ARBA" id="ARBA00022670"/>
    </source>
</evidence>
<name>A0A5D0NA10_9ACTN</name>
<evidence type="ECO:0000256" key="4">
    <source>
        <dbReference type="ARBA" id="ARBA00012564"/>
    </source>
</evidence>
<dbReference type="GO" id="GO:0016285">
    <property type="term" value="F:alanyl aminopeptidase activity"/>
    <property type="evidence" value="ECO:0007669"/>
    <property type="project" value="UniProtKB-EC"/>
</dbReference>
<dbReference type="PANTHER" id="PTHR11533:SF174">
    <property type="entry name" value="PUROMYCIN-SENSITIVE AMINOPEPTIDASE-RELATED"/>
    <property type="match status" value="1"/>
</dbReference>
<dbReference type="GO" id="GO:0070006">
    <property type="term" value="F:metalloaminopeptidase activity"/>
    <property type="evidence" value="ECO:0007669"/>
    <property type="project" value="TreeGrafter"/>
</dbReference>
<dbReference type="GO" id="GO:0006508">
    <property type="term" value="P:proteolysis"/>
    <property type="evidence" value="ECO:0007669"/>
    <property type="project" value="UniProtKB-KW"/>
</dbReference>
<accession>A0A5D0NA10</accession>
<dbReference type="InterPro" id="IPR042097">
    <property type="entry name" value="Aminopeptidase_N-like_N_sf"/>
</dbReference>
<dbReference type="GO" id="GO:0005737">
    <property type="term" value="C:cytoplasm"/>
    <property type="evidence" value="ECO:0007669"/>
    <property type="project" value="TreeGrafter"/>
</dbReference>
<dbReference type="Gene3D" id="1.10.390.10">
    <property type="entry name" value="Neutral Protease Domain 2"/>
    <property type="match status" value="1"/>
</dbReference>
<dbReference type="AlphaFoldDB" id="A0A5D0NA10"/>
<dbReference type="Proteomes" id="UP000323380">
    <property type="component" value="Unassembled WGS sequence"/>
</dbReference>
<proteinExistence type="inferred from homology"/>
<evidence type="ECO:0000256" key="6">
    <source>
        <dbReference type="ARBA" id="ARBA00022438"/>
    </source>
</evidence>
<keyword evidence="10" id="KW-0862">Zinc</keyword>
<keyword evidence="11" id="KW-0482">Metalloprotease</keyword>
<dbReference type="InterPro" id="IPR001930">
    <property type="entry name" value="Peptidase_M1"/>
</dbReference>
<comment type="catalytic activity">
    <reaction evidence="1">
        <text>Release of an N-terminal amino acid, Xaa-|-Yaa- from a peptide, amide or arylamide. Xaa is preferably Ala, but may be most amino acids including Pro (slow action). When a terminal hydrophobic residue is followed by a prolyl residue, the two may be released as an intact Xaa-Pro dipeptide.</text>
        <dbReference type="EC" id="3.4.11.2"/>
    </reaction>
</comment>
<evidence type="ECO:0000256" key="2">
    <source>
        <dbReference type="ARBA" id="ARBA00001947"/>
    </source>
</evidence>
<reference evidence="18 19" key="1">
    <citation type="submission" date="2019-08" db="EMBL/GenBank/DDBJ databases">
        <title>Actinomadura sp. nov. CYP1-5 isolated from mountain soil.</title>
        <authorList>
            <person name="Songsumanus A."/>
            <person name="Kuncharoen N."/>
            <person name="Kudo T."/>
            <person name="Yuki M."/>
            <person name="Igarashi Y."/>
            <person name="Tanasupawat S."/>
        </authorList>
    </citation>
    <scope>NUCLEOTIDE SEQUENCE [LARGE SCALE GENOMIC DNA]</scope>
    <source>
        <strain evidence="18 19">JCM 14158</strain>
    </source>
</reference>
<dbReference type="STRING" id="1220554.GCA_001552135_05366"/>
<evidence type="ECO:0000256" key="8">
    <source>
        <dbReference type="ARBA" id="ARBA00022723"/>
    </source>
</evidence>
<evidence type="ECO:0000256" key="12">
    <source>
        <dbReference type="ARBA" id="ARBA00029811"/>
    </source>
</evidence>
<dbReference type="GO" id="GO:0016020">
    <property type="term" value="C:membrane"/>
    <property type="evidence" value="ECO:0007669"/>
    <property type="project" value="TreeGrafter"/>
</dbReference>
<dbReference type="InterPro" id="IPR045357">
    <property type="entry name" value="Aminopeptidase_N-like_N"/>
</dbReference>